<evidence type="ECO:0000313" key="4">
    <source>
        <dbReference type="EMBL" id="QEG38842.1"/>
    </source>
</evidence>
<feature type="DNA-binding region" description="H-T-H motif" evidence="2">
    <location>
        <begin position="32"/>
        <end position="51"/>
    </location>
</feature>
<evidence type="ECO:0000313" key="5">
    <source>
        <dbReference type="Proteomes" id="UP000325286"/>
    </source>
</evidence>
<sequence>MSHAASRADDPRLRILDAAGPTFAKHGFDNATVREICAAAGVNVASVAYYFGDKMGLYLEVIRLIRGRREQEFPMPAQEGSAEQRLYLQIHTLLQRMLAGDAQGWEAQLMMREMQRPTEAFREMAEEYFRPLQEQLETTIGEILQSEAPAQLVPVHQLQQLALSVVGQCLYYRVGGDVVQQLVSPRDREQHYTTPSLARHITAVMLASLTGGTYFDCLHRSTASPTHE</sequence>
<dbReference type="PANTHER" id="PTHR30055">
    <property type="entry name" value="HTH-TYPE TRANSCRIPTIONAL REGULATOR RUTR"/>
    <property type="match status" value="1"/>
</dbReference>
<evidence type="ECO:0000256" key="1">
    <source>
        <dbReference type="ARBA" id="ARBA00023125"/>
    </source>
</evidence>
<dbReference type="KEGG" id="rul:UC8_08000"/>
<dbReference type="InterPro" id="IPR009057">
    <property type="entry name" value="Homeodomain-like_sf"/>
</dbReference>
<dbReference type="Gene3D" id="1.10.357.10">
    <property type="entry name" value="Tetracycline Repressor, domain 2"/>
    <property type="match status" value="1"/>
</dbReference>
<dbReference type="SUPFAM" id="SSF46689">
    <property type="entry name" value="Homeodomain-like"/>
    <property type="match status" value="1"/>
</dbReference>
<feature type="domain" description="HTH tetR-type" evidence="3">
    <location>
        <begin position="9"/>
        <end position="69"/>
    </location>
</feature>
<dbReference type="Gene3D" id="1.10.10.60">
    <property type="entry name" value="Homeodomain-like"/>
    <property type="match status" value="1"/>
</dbReference>
<keyword evidence="5" id="KW-1185">Reference proteome</keyword>
<accession>A0A5B9QM00</accession>
<dbReference type="InterPro" id="IPR050109">
    <property type="entry name" value="HTH-type_TetR-like_transc_reg"/>
</dbReference>
<name>A0A5B9QM00_9BACT</name>
<dbReference type="AlphaFoldDB" id="A0A5B9QM00"/>
<dbReference type="Pfam" id="PF00440">
    <property type="entry name" value="TetR_N"/>
    <property type="match status" value="1"/>
</dbReference>
<organism evidence="4 5">
    <name type="scientific">Roseimaritima ulvae</name>
    <dbReference type="NCBI Taxonomy" id="980254"/>
    <lineage>
        <taxon>Bacteria</taxon>
        <taxon>Pseudomonadati</taxon>
        <taxon>Planctomycetota</taxon>
        <taxon>Planctomycetia</taxon>
        <taxon>Pirellulales</taxon>
        <taxon>Pirellulaceae</taxon>
        <taxon>Roseimaritima</taxon>
    </lineage>
</organism>
<reference evidence="4 5" key="1">
    <citation type="submission" date="2019-08" db="EMBL/GenBank/DDBJ databases">
        <title>Deep-cultivation of Planctomycetes and their phenomic and genomic characterization uncovers novel biology.</title>
        <authorList>
            <person name="Wiegand S."/>
            <person name="Jogler M."/>
            <person name="Boedeker C."/>
            <person name="Pinto D."/>
            <person name="Vollmers J."/>
            <person name="Rivas-Marin E."/>
            <person name="Kohn T."/>
            <person name="Peeters S.H."/>
            <person name="Heuer A."/>
            <person name="Rast P."/>
            <person name="Oberbeckmann S."/>
            <person name="Bunk B."/>
            <person name="Jeske O."/>
            <person name="Meyerdierks A."/>
            <person name="Storesund J.E."/>
            <person name="Kallscheuer N."/>
            <person name="Luecker S."/>
            <person name="Lage O.M."/>
            <person name="Pohl T."/>
            <person name="Merkel B.J."/>
            <person name="Hornburger P."/>
            <person name="Mueller R.-W."/>
            <person name="Bruemmer F."/>
            <person name="Labrenz M."/>
            <person name="Spormann A.M."/>
            <person name="Op den Camp H."/>
            <person name="Overmann J."/>
            <person name="Amann R."/>
            <person name="Jetten M.S.M."/>
            <person name="Mascher T."/>
            <person name="Medema M.H."/>
            <person name="Devos D.P."/>
            <person name="Kaster A.-K."/>
            <person name="Ovreas L."/>
            <person name="Rohde M."/>
            <person name="Galperin M.Y."/>
            <person name="Jogler C."/>
        </authorList>
    </citation>
    <scope>NUCLEOTIDE SEQUENCE [LARGE SCALE GENOMIC DNA]</scope>
    <source>
        <strain evidence="4 5">UC8</strain>
    </source>
</reference>
<dbReference type="RefSeq" id="WP_068140352.1">
    <property type="nucleotide sequence ID" value="NZ_CP042914.1"/>
</dbReference>
<dbReference type="PROSITE" id="PS50977">
    <property type="entry name" value="HTH_TETR_2"/>
    <property type="match status" value="1"/>
</dbReference>
<dbReference type="Proteomes" id="UP000325286">
    <property type="component" value="Chromosome"/>
</dbReference>
<dbReference type="GO" id="GO:0000976">
    <property type="term" value="F:transcription cis-regulatory region binding"/>
    <property type="evidence" value="ECO:0007669"/>
    <property type="project" value="TreeGrafter"/>
</dbReference>
<evidence type="ECO:0000259" key="3">
    <source>
        <dbReference type="PROSITE" id="PS50977"/>
    </source>
</evidence>
<dbReference type="InterPro" id="IPR015292">
    <property type="entry name" value="Tscrpt_reg_YbiH_C"/>
</dbReference>
<dbReference type="PANTHER" id="PTHR30055:SF226">
    <property type="entry name" value="HTH-TYPE TRANSCRIPTIONAL REGULATOR PKSA"/>
    <property type="match status" value="1"/>
</dbReference>
<dbReference type="EMBL" id="CP042914">
    <property type="protein sequence ID" value="QEG38842.1"/>
    <property type="molecule type" value="Genomic_DNA"/>
</dbReference>
<dbReference type="PRINTS" id="PR00455">
    <property type="entry name" value="HTHTETR"/>
</dbReference>
<evidence type="ECO:0000256" key="2">
    <source>
        <dbReference type="PROSITE-ProRule" id="PRU00335"/>
    </source>
</evidence>
<dbReference type="InterPro" id="IPR001647">
    <property type="entry name" value="HTH_TetR"/>
</dbReference>
<dbReference type="Pfam" id="PF09209">
    <property type="entry name" value="CecR_C"/>
    <property type="match status" value="1"/>
</dbReference>
<gene>
    <name evidence="4" type="ORF">UC8_08000</name>
</gene>
<protein>
    <submittedName>
        <fullName evidence="4">Putative DNA-binding transcriptional regulator</fullName>
    </submittedName>
</protein>
<dbReference type="InterPro" id="IPR036271">
    <property type="entry name" value="Tet_transcr_reg_TetR-rel_C_sf"/>
</dbReference>
<dbReference type="OrthoDB" id="9789566at2"/>
<dbReference type="GO" id="GO:0003700">
    <property type="term" value="F:DNA-binding transcription factor activity"/>
    <property type="evidence" value="ECO:0007669"/>
    <property type="project" value="TreeGrafter"/>
</dbReference>
<proteinExistence type="predicted"/>
<keyword evidence="1 2" id="KW-0238">DNA-binding</keyword>
<dbReference type="SUPFAM" id="SSF48498">
    <property type="entry name" value="Tetracyclin repressor-like, C-terminal domain"/>
    <property type="match status" value="1"/>
</dbReference>